<evidence type="ECO:0000313" key="2">
    <source>
        <dbReference type="EMBL" id="CAE7400477.1"/>
    </source>
</evidence>
<sequence length="195" mass="21478">MPEEWRTHLNLPLRHVQPHPLPAMTPLPRMRGGGGLSCTRCKSTRSRRCPPVRLCLRVSRSARPCFNFLTRAEPASKACSKAARGGTSSAKKGRREQAHALPRPELKRIRSSRAQPQAAKSKAKRESIQLCEPLPAGKGPHAALHVQQLLNKALEGRQLHGEAFTVRATATKRKKVTTLALHCNNCDTSRGRAVV</sequence>
<reference evidence="2" key="1">
    <citation type="submission" date="2021-02" db="EMBL/GenBank/DDBJ databases">
        <authorList>
            <person name="Dougan E. K."/>
            <person name="Rhodes N."/>
            <person name="Thang M."/>
            <person name="Chan C."/>
        </authorList>
    </citation>
    <scope>NUCLEOTIDE SEQUENCE</scope>
</reference>
<protein>
    <submittedName>
        <fullName evidence="2">Uncharacterized protein</fullName>
    </submittedName>
</protein>
<proteinExistence type="predicted"/>
<accession>A0A812QRX5</accession>
<name>A0A812QRX5_9DINO</name>
<comment type="caution">
    <text evidence="2">The sequence shown here is derived from an EMBL/GenBank/DDBJ whole genome shotgun (WGS) entry which is preliminary data.</text>
</comment>
<evidence type="ECO:0000256" key="1">
    <source>
        <dbReference type="SAM" id="MobiDB-lite"/>
    </source>
</evidence>
<dbReference type="EMBL" id="CAJNDS010002263">
    <property type="protein sequence ID" value="CAE7400477.1"/>
    <property type="molecule type" value="Genomic_DNA"/>
</dbReference>
<keyword evidence="3" id="KW-1185">Reference proteome</keyword>
<gene>
    <name evidence="2" type="ORF">SNAT2548_LOCUS21803</name>
</gene>
<feature type="compositionally biased region" description="Basic and acidic residues" evidence="1">
    <location>
        <begin position="95"/>
        <end position="108"/>
    </location>
</feature>
<dbReference type="AlphaFoldDB" id="A0A812QRX5"/>
<evidence type="ECO:0000313" key="3">
    <source>
        <dbReference type="Proteomes" id="UP000604046"/>
    </source>
</evidence>
<organism evidence="2 3">
    <name type="scientific">Symbiodinium natans</name>
    <dbReference type="NCBI Taxonomy" id="878477"/>
    <lineage>
        <taxon>Eukaryota</taxon>
        <taxon>Sar</taxon>
        <taxon>Alveolata</taxon>
        <taxon>Dinophyceae</taxon>
        <taxon>Suessiales</taxon>
        <taxon>Symbiodiniaceae</taxon>
        <taxon>Symbiodinium</taxon>
    </lineage>
</organism>
<feature type="region of interest" description="Disordered" evidence="1">
    <location>
        <begin position="77"/>
        <end position="126"/>
    </location>
</feature>
<dbReference type="Proteomes" id="UP000604046">
    <property type="component" value="Unassembled WGS sequence"/>
</dbReference>